<reference evidence="2 3" key="1">
    <citation type="journal article" date="2013" name="Nat. Commun.">
        <title>Genome sequence and functional genomic analysis of the oil-degrading bacterium Oleispira antarctica.</title>
        <authorList>
            <person name="Kube M."/>
            <person name="Chernikova T.N."/>
            <person name="Al-Ramahi Y."/>
            <person name="Beloqui A."/>
            <person name="Lopez-Cortez N."/>
            <person name="Guazzaroni M.E."/>
            <person name="Heipieper H.J."/>
            <person name="Klages S."/>
            <person name="Kotsyurbenko O.R."/>
            <person name="Langer I."/>
            <person name="Nechitaylo T.Y."/>
            <person name="Lunsdorf H."/>
            <person name="Fernandez M."/>
            <person name="Juarez S."/>
            <person name="Ciordia S."/>
            <person name="Singer A."/>
            <person name="Kagan O."/>
            <person name="Egorova O."/>
            <person name="Petit P.A."/>
            <person name="Stogios P."/>
            <person name="Kim Y."/>
            <person name="Tchigvintsev A."/>
            <person name="Flick R."/>
            <person name="Denaro R."/>
            <person name="Genovese M."/>
            <person name="Albar J.P."/>
            <person name="Reva O.N."/>
            <person name="Martinez-Gomariz M."/>
            <person name="Tran H."/>
            <person name="Ferrer M."/>
            <person name="Savchenko A."/>
            <person name="Yakunin A.F."/>
            <person name="Yakimov M.M."/>
            <person name="Golyshina O.V."/>
            <person name="Reinhardt R."/>
            <person name="Golyshin P.N."/>
        </authorList>
    </citation>
    <scope>NUCLEOTIDE SEQUENCE [LARGE SCALE GENOMIC DNA]</scope>
</reference>
<keyword evidence="3" id="KW-1185">Reference proteome</keyword>
<accession>R4YRS8</accession>
<feature type="domain" description="Transposase IS66 C-terminal" evidence="1">
    <location>
        <begin position="3"/>
        <end position="31"/>
    </location>
</feature>
<dbReference type="PATRIC" id="fig|698738.3.peg.3892"/>
<dbReference type="KEGG" id="oai:OLEAN_C37400"/>
<dbReference type="AlphaFoldDB" id="R4YRS8"/>
<protein>
    <submittedName>
        <fullName evidence="2">Transposase IS66</fullName>
    </submittedName>
</protein>
<dbReference type="Proteomes" id="UP000032749">
    <property type="component" value="Chromosome"/>
</dbReference>
<proteinExistence type="predicted"/>
<evidence type="ECO:0000313" key="2">
    <source>
        <dbReference type="EMBL" id="CCK77916.1"/>
    </source>
</evidence>
<dbReference type="HOGENOM" id="CLU_3009847_0_0_6"/>
<evidence type="ECO:0000313" key="3">
    <source>
        <dbReference type="Proteomes" id="UP000032749"/>
    </source>
</evidence>
<gene>
    <name evidence="2" type="ORF">OLEAN_C37400</name>
</gene>
<dbReference type="EMBL" id="FO203512">
    <property type="protein sequence ID" value="CCK77916.1"/>
    <property type="molecule type" value="Genomic_DNA"/>
</dbReference>
<organism evidence="2 3">
    <name type="scientific">Oleispira antarctica RB-8</name>
    <dbReference type="NCBI Taxonomy" id="698738"/>
    <lineage>
        <taxon>Bacteria</taxon>
        <taxon>Pseudomonadati</taxon>
        <taxon>Pseudomonadota</taxon>
        <taxon>Gammaproteobacteria</taxon>
        <taxon>Oceanospirillales</taxon>
        <taxon>Oceanospirillaceae</taxon>
        <taxon>Oleispira</taxon>
    </lineage>
</organism>
<dbReference type="Pfam" id="PF13817">
    <property type="entry name" value="DDE_Tnp_IS66_C"/>
    <property type="match status" value="1"/>
</dbReference>
<sequence>MFLKPSVYLKEVFTRLPAAICVEDIEALLPWNIAKVVFMLLRFNKNLVAKSQSLKS</sequence>
<evidence type="ECO:0000259" key="1">
    <source>
        <dbReference type="Pfam" id="PF13817"/>
    </source>
</evidence>
<name>R4YRS8_OLEAN</name>
<dbReference type="InterPro" id="IPR039552">
    <property type="entry name" value="IS66_C"/>
</dbReference>